<accession>A0A7J9PAR7</accession>
<dbReference type="AlphaFoldDB" id="A0A7J9PAR7"/>
<name>A0A7J9PAR7_METMI</name>
<evidence type="ECO:0000313" key="2">
    <source>
        <dbReference type="Proteomes" id="UP000568063"/>
    </source>
</evidence>
<gene>
    <name evidence="1" type="ORF">HNP91_001110</name>
</gene>
<dbReference type="EMBL" id="JACDUM010000002">
    <property type="protein sequence ID" value="MBA2860295.1"/>
    <property type="molecule type" value="Genomic_DNA"/>
</dbReference>
<sequence>MSDSITSKELLNYLYGRKTREKTFKVNINEVFEEFNCEEKESLMDSIETLSFEKMIYIQGNSNEEFKMGISDNNPIFLILTRKGISSIETNENMSHDKLSELFKY</sequence>
<organism evidence="1 2">
    <name type="scientific">Methanococcus maripaludis</name>
    <name type="common">Methanococcus deltae</name>
    <dbReference type="NCBI Taxonomy" id="39152"/>
    <lineage>
        <taxon>Archaea</taxon>
        <taxon>Methanobacteriati</taxon>
        <taxon>Methanobacteriota</taxon>
        <taxon>Methanomada group</taxon>
        <taxon>Methanococci</taxon>
        <taxon>Methanococcales</taxon>
        <taxon>Methanococcaceae</taxon>
        <taxon>Methanococcus</taxon>
    </lineage>
</organism>
<reference evidence="1 2" key="1">
    <citation type="submission" date="2020-07" db="EMBL/GenBank/DDBJ databases">
        <title>Genomic Encyclopedia of Type Strains, Phase IV (KMG-V): Genome sequencing to study the core and pangenomes of soil and plant-associated prokaryotes.</title>
        <authorList>
            <person name="Whitman W."/>
        </authorList>
    </citation>
    <scope>NUCLEOTIDE SEQUENCE [LARGE SCALE GENOMIC DNA]</scope>
    <source>
        <strain evidence="1 2">C9</strain>
    </source>
</reference>
<evidence type="ECO:0000313" key="1">
    <source>
        <dbReference type="EMBL" id="MBA2860295.1"/>
    </source>
</evidence>
<dbReference type="RefSeq" id="WP_181521700.1">
    <property type="nucleotide sequence ID" value="NZ_JACDUM010000002.1"/>
</dbReference>
<proteinExistence type="predicted"/>
<dbReference type="Proteomes" id="UP000568063">
    <property type="component" value="Unassembled WGS sequence"/>
</dbReference>
<protein>
    <submittedName>
        <fullName evidence="1">Uncharacterized protein</fullName>
    </submittedName>
</protein>
<comment type="caution">
    <text evidence="1">The sequence shown here is derived from an EMBL/GenBank/DDBJ whole genome shotgun (WGS) entry which is preliminary data.</text>
</comment>